<keyword evidence="2" id="KW-1185">Reference proteome</keyword>
<sequence length="64" mass="7107">MAGECVIPRPTLPSLPFILELYAENIEFFCAGRLLRSYYSIGIESLNSMHTAHRLSGSLCACEN</sequence>
<organism evidence="1 2">
    <name type="scientific">Lipomyces starkeyi NRRL Y-11557</name>
    <dbReference type="NCBI Taxonomy" id="675824"/>
    <lineage>
        <taxon>Eukaryota</taxon>
        <taxon>Fungi</taxon>
        <taxon>Dikarya</taxon>
        <taxon>Ascomycota</taxon>
        <taxon>Saccharomycotina</taxon>
        <taxon>Lipomycetes</taxon>
        <taxon>Lipomycetales</taxon>
        <taxon>Lipomycetaceae</taxon>
        <taxon>Lipomyces</taxon>
    </lineage>
</organism>
<protein>
    <submittedName>
        <fullName evidence="1">Uncharacterized protein</fullName>
    </submittedName>
</protein>
<dbReference type="AlphaFoldDB" id="A0A1E3QBG3"/>
<evidence type="ECO:0000313" key="2">
    <source>
        <dbReference type="Proteomes" id="UP000094385"/>
    </source>
</evidence>
<proteinExistence type="predicted"/>
<dbReference type="Proteomes" id="UP000094385">
    <property type="component" value="Unassembled WGS sequence"/>
</dbReference>
<dbReference type="EMBL" id="KV454291">
    <property type="protein sequence ID" value="ODQ74960.1"/>
    <property type="molecule type" value="Genomic_DNA"/>
</dbReference>
<evidence type="ECO:0000313" key="1">
    <source>
        <dbReference type="EMBL" id="ODQ74960.1"/>
    </source>
</evidence>
<gene>
    <name evidence="1" type="ORF">LIPSTDRAFT_69104</name>
</gene>
<name>A0A1E3QBG3_LIPST</name>
<accession>A0A1E3QBG3</accession>
<reference evidence="1 2" key="1">
    <citation type="journal article" date="2016" name="Proc. Natl. Acad. Sci. U.S.A.">
        <title>Comparative genomics of biotechnologically important yeasts.</title>
        <authorList>
            <person name="Riley R."/>
            <person name="Haridas S."/>
            <person name="Wolfe K.H."/>
            <person name="Lopes M.R."/>
            <person name="Hittinger C.T."/>
            <person name="Goeker M."/>
            <person name="Salamov A.A."/>
            <person name="Wisecaver J.H."/>
            <person name="Long T.M."/>
            <person name="Calvey C.H."/>
            <person name="Aerts A.L."/>
            <person name="Barry K.W."/>
            <person name="Choi C."/>
            <person name="Clum A."/>
            <person name="Coughlan A.Y."/>
            <person name="Deshpande S."/>
            <person name="Douglass A.P."/>
            <person name="Hanson S.J."/>
            <person name="Klenk H.-P."/>
            <person name="LaButti K.M."/>
            <person name="Lapidus A."/>
            <person name="Lindquist E.A."/>
            <person name="Lipzen A.M."/>
            <person name="Meier-Kolthoff J.P."/>
            <person name="Ohm R.A."/>
            <person name="Otillar R.P."/>
            <person name="Pangilinan J.L."/>
            <person name="Peng Y."/>
            <person name="Rokas A."/>
            <person name="Rosa C.A."/>
            <person name="Scheuner C."/>
            <person name="Sibirny A.A."/>
            <person name="Slot J.C."/>
            <person name="Stielow J.B."/>
            <person name="Sun H."/>
            <person name="Kurtzman C.P."/>
            <person name="Blackwell M."/>
            <person name="Grigoriev I.V."/>
            <person name="Jeffries T.W."/>
        </authorList>
    </citation>
    <scope>NUCLEOTIDE SEQUENCE [LARGE SCALE GENOMIC DNA]</scope>
    <source>
        <strain evidence="1 2">NRRL Y-11557</strain>
    </source>
</reference>